<name>J9G828_9ZZZZ</name>
<sequence>MMDRMIENKQRIWRKYGAYGGVGLVVLILFVGTFVGWNGTSVRVSASQLTVQTVTEGEFNDYIAFQGQVVPIQVVQISPEEGGIVVEKGVEEGAQVHPGEVIVRLSNSNLDLQILNAEAELAEKQNLLRNTQVAMQQDRLNNETELATLAMDVQRKQRAYRQKERLHREQLISREEYLQSREDYELAQRKHDLVQQRLAQDSTYRTLQMEQMEDNLQNMQRNVQLVRSRKDKLAICSPIEGQLGLLDVELGQSIGAGQKIGQLNDLTDFKIEASLSEHYIDRVRTGLQATLTRDGKRYALRVRKVLPEVREGLFRTELVFEGERPEQIRIGQTYHLSLQLGQPQPAILLPRGTFFQSTGGQWVFVLAQDGKAAYRRSIRIGRQNPKFYEVLEGLAPGEQVITSGYEAFREQEELKVVD</sequence>
<dbReference type="Gene3D" id="2.40.420.20">
    <property type="match status" value="1"/>
</dbReference>
<evidence type="ECO:0000256" key="1">
    <source>
        <dbReference type="ARBA" id="ARBA00004196"/>
    </source>
</evidence>
<evidence type="ECO:0000256" key="4">
    <source>
        <dbReference type="SAM" id="Phobius"/>
    </source>
</evidence>
<dbReference type="GO" id="GO:0030313">
    <property type="term" value="C:cell envelope"/>
    <property type="evidence" value="ECO:0007669"/>
    <property type="project" value="UniProtKB-SubCell"/>
</dbReference>
<dbReference type="PANTHER" id="PTHR32347">
    <property type="entry name" value="EFFLUX SYSTEM COMPONENT YKNX-RELATED"/>
    <property type="match status" value="1"/>
</dbReference>
<reference evidence="6" key="1">
    <citation type="journal article" date="2012" name="PLoS ONE">
        <title>Gene sets for utilization of primary and secondary nutrition supplies in the distal gut of endangered iberian lynx.</title>
        <authorList>
            <person name="Alcaide M."/>
            <person name="Messina E."/>
            <person name="Richter M."/>
            <person name="Bargiela R."/>
            <person name="Peplies J."/>
            <person name="Huws S.A."/>
            <person name="Newbold C.J."/>
            <person name="Golyshin P.N."/>
            <person name="Simon M.A."/>
            <person name="Lopez G."/>
            <person name="Yakimov M.M."/>
            <person name="Ferrer M."/>
        </authorList>
    </citation>
    <scope>NUCLEOTIDE SEQUENCE</scope>
</reference>
<keyword evidence="4" id="KW-0812">Transmembrane</keyword>
<feature type="transmembrane region" description="Helical" evidence="4">
    <location>
        <begin position="16"/>
        <end position="37"/>
    </location>
</feature>
<dbReference type="GO" id="GO:0016020">
    <property type="term" value="C:membrane"/>
    <property type="evidence" value="ECO:0007669"/>
    <property type="project" value="InterPro"/>
</dbReference>
<comment type="subcellular location">
    <subcellularLocation>
        <location evidence="1">Cell envelope</location>
    </subcellularLocation>
</comment>
<evidence type="ECO:0000256" key="2">
    <source>
        <dbReference type="ARBA" id="ARBA00023054"/>
    </source>
</evidence>
<organism evidence="6">
    <name type="scientific">gut metagenome</name>
    <dbReference type="NCBI Taxonomy" id="749906"/>
    <lineage>
        <taxon>unclassified sequences</taxon>
        <taxon>metagenomes</taxon>
        <taxon>organismal metagenomes</taxon>
    </lineage>
</organism>
<dbReference type="InterPro" id="IPR058627">
    <property type="entry name" value="MdtA-like_C"/>
</dbReference>
<protein>
    <submittedName>
        <fullName evidence="6">RND family efflux transporter MFP subunit</fullName>
    </submittedName>
</protein>
<proteinExistence type="predicted"/>
<evidence type="ECO:0000259" key="5">
    <source>
        <dbReference type="Pfam" id="PF25967"/>
    </source>
</evidence>
<accession>J9G828</accession>
<dbReference type="InterPro" id="IPR050465">
    <property type="entry name" value="UPF0194_transport"/>
</dbReference>
<dbReference type="GO" id="GO:0022857">
    <property type="term" value="F:transmembrane transporter activity"/>
    <property type="evidence" value="ECO:0007669"/>
    <property type="project" value="InterPro"/>
</dbReference>
<feature type="domain" description="Multidrug resistance protein MdtA-like C-terminal permuted SH3" evidence="5">
    <location>
        <begin position="346"/>
        <end position="405"/>
    </location>
</feature>
<evidence type="ECO:0000256" key="3">
    <source>
        <dbReference type="SAM" id="Coils"/>
    </source>
</evidence>
<keyword evidence="4" id="KW-1133">Transmembrane helix</keyword>
<keyword evidence="2 3" id="KW-0175">Coiled coil</keyword>
<keyword evidence="4" id="KW-0472">Membrane</keyword>
<dbReference type="Gene3D" id="1.10.287.470">
    <property type="entry name" value="Helix hairpin bin"/>
    <property type="match status" value="1"/>
</dbReference>
<dbReference type="AlphaFoldDB" id="J9G828"/>
<dbReference type="Gene3D" id="2.40.50.100">
    <property type="match status" value="1"/>
</dbReference>
<dbReference type="EMBL" id="AMCI01004516">
    <property type="protein sequence ID" value="EJW97942.1"/>
    <property type="molecule type" value="Genomic_DNA"/>
</dbReference>
<gene>
    <name evidence="6" type="ORF">EVA_13950</name>
</gene>
<evidence type="ECO:0000313" key="6">
    <source>
        <dbReference type="EMBL" id="EJW97942.1"/>
    </source>
</evidence>
<dbReference type="PANTHER" id="PTHR32347:SF23">
    <property type="entry name" value="BLL5650 PROTEIN"/>
    <property type="match status" value="1"/>
</dbReference>
<dbReference type="SUPFAM" id="SSF111369">
    <property type="entry name" value="HlyD-like secretion proteins"/>
    <property type="match status" value="1"/>
</dbReference>
<feature type="coiled-coil region" evidence="3">
    <location>
        <begin position="105"/>
        <end position="134"/>
    </location>
</feature>
<dbReference type="InterPro" id="IPR006143">
    <property type="entry name" value="RND_pump_MFP"/>
</dbReference>
<comment type="caution">
    <text evidence="6">The sequence shown here is derived from an EMBL/GenBank/DDBJ whole genome shotgun (WGS) entry which is preliminary data.</text>
</comment>
<dbReference type="Gene3D" id="2.40.30.170">
    <property type="match status" value="1"/>
</dbReference>
<dbReference type="NCBIfam" id="TIGR01730">
    <property type="entry name" value="RND_mfp"/>
    <property type="match status" value="1"/>
</dbReference>
<dbReference type="Pfam" id="PF25967">
    <property type="entry name" value="RND-MFP_C"/>
    <property type="match status" value="1"/>
</dbReference>